<name>A0A951QJ11_9CYAN</name>
<dbReference type="Proteomes" id="UP000729701">
    <property type="component" value="Unassembled WGS sequence"/>
</dbReference>
<proteinExistence type="predicted"/>
<gene>
    <name evidence="2" type="ORF">KME60_00300</name>
</gene>
<sequence length="124" mass="14597">MEMPQRVSIRYKDKSYNINEIRLKTFRTALQIWEEEAKPRKTELYEFISSCLKQVDRQDRFMFSLLFIELTDLIRKSSLESRMQEILVKTAFREFAFALADCEDSTKGKQGEQGRKEAGGGEKN</sequence>
<comment type="caution">
    <text evidence="2">The sequence shown here is derived from an EMBL/GenBank/DDBJ whole genome shotgun (WGS) entry which is preliminary data.</text>
</comment>
<evidence type="ECO:0000313" key="3">
    <source>
        <dbReference type="Proteomes" id="UP000729701"/>
    </source>
</evidence>
<evidence type="ECO:0000313" key="2">
    <source>
        <dbReference type="EMBL" id="MBW4665903.1"/>
    </source>
</evidence>
<accession>A0A951QJ11</accession>
<dbReference type="EMBL" id="JAHHGZ010000001">
    <property type="protein sequence ID" value="MBW4665903.1"/>
    <property type="molecule type" value="Genomic_DNA"/>
</dbReference>
<reference evidence="2" key="2">
    <citation type="journal article" date="2022" name="Microbiol. Resour. Announc.">
        <title>Metagenome Sequencing to Explore Phylogenomics of Terrestrial Cyanobacteria.</title>
        <authorList>
            <person name="Ward R.D."/>
            <person name="Stajich J.E."/>
            <person name="Johansen J.R."/>
            <person name="Huntemann M."/>
            <person name="Clum A."/>
            <person name="Foster B."/>
            <person name="Foster B."/>
            <person name="Roux S."/>
            <person name="Palaniappan K."/>
            <person name="Varghese N."/>
            <person name="Mukherjee S."/>
            <person name="Reddy T.B.K."/>
            <person name="Daum C."/>
            <person name="Copeland A."/>
            <person name="Chen I.A."/>
            <person name="Ivanova N.N."/>
            <person name="Kyrpides N.C."/>
            <person name="Shapiro N."/>
            <person name="Eloe-Fadrosh E.A."/>
            <person name="Pietrasiak N."/>
        </authorList>
    </citation>
    <scope>NUCLEOTIDE SEQUENCE</scope>
    <source>
        <strain evidence="2">GSE-NOS-MK-12-04C</strain>
    </source>
</reference>
<organism evidence="2 3">
    <name type="scientific">Cyanomargarita calcarea GSE-NOS-MK-12-04C</name>
    <dbReference type="NCBI Taxonomy" id="2839659"/>
    <lineage>
        <taxon>Bacteria</taxon>
        <taxon>Bacillati</taxon>
        <taxon>Cyanobacteriota</taxon>
        <taxon>Cyanophyceae</taxon>
        <taxon>Nostocales</taxon>
        <taxon>Cyanomargaritaceae</taxon>
        <taxon>Cyanomargarita</taxon>
    </lineage>
</organism>
<feature type="region of interest" description="Disordered" evidence="1">
    <location>
        <begin position="104"/>
        <end position="124"/>
    </location>
</feature>
<protein>
    <submittedName>
        <fullName evidence="2">Uncharacterized protein</fullName>
    </submittedName>
</protein>
<reference evidence="2" key="1">
    <citation type="submission" date="2021-05" db="EMBL/GenBank/DDBJ databases">
        <authorList>
            <person name="Pietrasiak N."/>
            <person name="Ward R."/>
            <person name="Stajich J.E."/>
            <person name="Kurbessoian T."/>
        </authorList>
    </citation>
    <scope>NUCLEOTIDE SEQUENCE</scope>
    <source>
        <strain evidence="2">GSE-NOS-MK-12-04C</strain>
    </source>
</reference>
<dbReference type="AlphaFoldDB" id="A0A951QJ11"/>
<evidence type="ECO:0000256" key="1">
    <source>
        <dbReference type="SAM" id="MobiDB-lite"/>
    </source>
</evidence>